<dbReference type="eggNOG" id="COG4764">
    <property type="taxonomic scope" value="Bacteria"/>
</dbReference>
<dbReference type="OrthoDB" id="9789144at2"/>
<dbReference type="PROSITE" id="PS51257">
    <property type="entry name" value="PROKAR_LIPOPROTEIN"/>
    <property type="match status" value="1"/>
</dbReference>
<evidence type="ECO:0000313" key="4">
    <source>
        <dbReference type="Proteomes" id="UP000009284"/>
    </source>
</evidence>
<dbReference type="CDD" id="cd00442">
    <property type="entry name" value="Lyz-like"/>
    <property type="match status" value="1"/>
</dbReference>
<dbReference type="STRING" id="1008459.TASI_0822"/>
<dbReference type="KEGG" id="tas:TASI_0822"/>
<organism evidence="3 4">
    <name type="scientific">Taylorella asinigenitalis (strain MCE3)</name>
    <dbReference type="NCBI Taxonomy" id="1008459"/>
    <lineage>
        <taxon>Bacteria</taxon>
        <taxon>Pseudomonadati</taxon>
        <taxon>Pseudomonadota</taxon>
        <taxon>Betaproteobacteria</taxon>
        <taxon>Burkholderiales</taxon>
        <taxon>Alcaligenaceae</taxon>
        <taxon>Taylorella</taxon>
    </lineage>
</organism>
<dbReference type="InterPro" id="IPR023346">
    <property type="entry name" value="Lysozyme-like_dom_sf"/>
</dbReference>
<reference key="1">
    <citation type="submission" date="2011-09" db="EMBL/GenBank/DDBJ databases">
        <title>Genomic characterization of the Taylorella genus.</title>
        <authorList>
            <person name="Hebert L."/>
            <person name="Moumen B."/>
            <person name="Pons N."/>
            <person name="Duquesne F."/>
            <person name="Breuil M.-F."/>
            <person name="Goux D."/>
            <person name="Batto J.-M."/>
            <person name="Renault P."/>
            <person name="Laugier C."/>
            <person name="Petry S."/>
        </authorList>
    </citation>
    <scope>NUCLEOTIDE SEQUENCE</scope>
    <source>
        <strain>MCE3</strain>
    </source>
</reference>
<gene>
    <name evidence="3" type="ordered locus">TASI_0822</name>
</gene>
<proteinExistence type="predicted"/>
<dbReference type="Proteomes" id="UP000009284">
    <property type="component" value="Chromosome"/>
</dbReference>
<dbReference type="EMBL" id="CP003059">
    <property type="protein sequence ID" value="AEP36591.1"/>
    <property type="molecule type" value="Genomic_DNA"/>
</dbReference>
<dbReference type="SUPFAM" id="SSF53955">
    <property type="entry name" value="Lysozyme-like"/>
    <property type="match status" value="1"/>
</dbReference>
<accession>G4QB50</accession>
<evidence type="ECO:0000313" key="3">
    <source>
        <dbReference type="EMBL" id="AEP36591.1"/>
    </source>
</evidence>
<feature type="chain" id="PRO_5003467358" description="Transglycosylase SLT domain-containing protein" evidence="1">
    <location>
        <begin position="21"/>
        <end position="198"/>
    </location>
</feature>
<dbReference type="RefSeq" id="WP_014111487.1">
    <property type="nucleotide sequence ID" value="NC_016043.1"/>
</dbReference>
<feature type="signal peptide" evidence="1">
    <location>
        <begin position="1"/>
        <end position="20"/>
    </location>
</feature>
<dbReference type="Pfam" id="PF19489">
    <property type="entry name" value="SLT_4"/>
    <property type="match status" value="1"/>
</dbReference>
<dbReference type="Gene3D" id="1.10.530.10">
    <property type="match status" value="1"/>
</dbReference>
<dbReference type="AlphaFoldDB" id="G4QB50"/>
<keyword evidence="4" id="KW-1185">Reference proteome</keyword>
<name>G4QB50_TAYAM</name>
<feature type="domain" description="Transglycosylase SLT" evidence="2">
    <location>
        <begin position="9"/>
        <end position="196"/>
    </location>
</feature>
<evidence type="ECO:0000256" key="1">
    <source>
        <dbReference type="SAM" id="SignalP"/>
    </source>
</evidence>
<protein>
    <recommendedName>
        <fullName evidence="2">Transglycosylase SLT domain-containing protein</fullName>
    </recommendedName>
</protein>
<evidence type="ECO:0000259" key="2">
    <source>
        <dbReference type="Pfam" id="PF19489"/>
    </source>
</evidence>
<keyword evidence="1" id="KW-0732">Signal</keyword>
<dbReference type="HOGENOM" id="CLU_094963_0_0_4"/>
<reference evidence="3 4" key="2">
    <citation type="journal article" date="2012" name="PLoS ONE">
        <title>Genomic characterization of the taylorella genus.</title>
        <authorList>
            <person name="Hebert L."/>
            <person name="Moumen B."/>
            <person name="Pons N."/>
            <person name="Duquesne F."/>
            <person name="Breuil M.F."/>
            <person name="Goux D."/>
            <person name="Batto J.M."/>
            <person name="Laugier C."/>
            <person name="Renault P."/>
            <person name="Petry S."/>
        </authorList>
    </citation>
    <scope>NUCLEOTIDE SEQUENCE [LARGE SCALE GENOMIC DNA]</scope>
    <source>
        <strain evidence="3 4">MCE3</strain>
    </source>
</reference>
<dbReference type="InterPro" id="IPR045795">
    <property type="entry name" value="SLT_4"/>
</dbReference>
<sequence>MINFYKFLSFVIVFVISACASRNVVSTNPPSNSNDMCSILTEKPEWRKSLIQAKDKWQAPPQIVMAIIYQESKFIHNARPAKRWALGFVPLGRPSDAYGYPQAKDDVWRDYIRETGNSGAKRDVFHDAVDFIGWYMAKTYKVNAVGRWDTYNQYLNYHEGWGGFSRGTFENKEWLKNIANKVASRAELYGSQYLLCRE</sequence>